<evidence type="ECO:0000313" key="2">
    <source>
        <dbReference type="EMBL" id="SFO11602.1"/>
    </source>
</evidence>
<dbReference type="Proteomes" id="UP000181899">
    <property type="component" value="Unassembled WGS sequence"/>
</dbReference>
<sequence>MDFYLLVFKNTTDALVGEEDLKKHEIPHAVYPTPPQIIGSCGISMRFTETELPKVEERLEDGLMYKALYKLSKISIMKIKENEAS</sequence>
<evidence type="ECO:0000313" key="3">
    <source>
        <dbReference type="Proteomes" id="UP000181899"/>
    </source>
</evidence>
<dbReference type="AlphaFoldDB" id="A0A1I5EJA2"/>
<name>A0A1I5EJA2_9CLOT</name>
<dbReference type="InterPro" id="IPR021778">
    <property type="entry name" value="Se/S_carrier-like"/>
</dbReference>
<reference evidence="2 3" key="1">
    <citation type="submission" date="2016-10" db="EMBL/GenBank/DDBJ databases">
        <authorList>
            <person name="de Groot N.N."/>
        </authorList>
    </citation>
    <scope>NUCLEOTIDE SEQUENCE [LARGE SCALE GENOMIC DNA]</scope>
    <source>
        <strain evidence="2 3">ML2</strain>
    </source>
</reference>
<gene>
    <name evidence="2" type="ORF">SAMN04488695_11720</name>
</gene>
<dbReference type="EMBL" id="FOVK01000017">
    <property type="protein sequence ID" value="SFO11602.1"/>
    <property type="molecule type" value="Genomic_DNA"/>
</dbReference>
<proteinExistence type="predicted"/>
<dbReference type="RefSeq" id="WP_074912986.1">
    <property type="nucleotide sequence ID" value="NZ_FOVK01000017.1"/>
</dbReference>
<organism evidence="2 3">
    <name type="scientific">Proteiniclasticum ruminis</name>
    <dbReference type="NCBI Taxonomy" id="398199"/>
    <lineage>
        <taxon>Bacteria</taxon>
        <taxon>Bacillati</taxon>
        <taxon>Bacillota</taxon>
        <taxon>Clostridia</taxon>
        <taxon>Eubacteriales</taxon>
        <taxon>Clostridiaceae</taxon>
        <taxon>Proteiniclasticum</taxon>
    </lineage>
</organism>
<protein>
    <recommendedName>
        <fullName evidence="1">Putative Se/S carrier protein-like domain-containing protein</fullName>
    </recommendedName>
</protein>
<dbReference type="OrthoDB" id="3192849at2"/>
<keyword evidence="3" id="KW-1185">Reference proteome</keyword>
<evidence type="ECO:0000259" key="1">
    <source>
        <dbReference type="Pfam" id="PF11823"/>
    </source>
</evidence>
<dbReference type="STRING" id="398199.SAMN05421804_10321"/>
<feature type="domain" description="Putative Se/S carrier protein-like" evidence="1">
    <location>
        <begin position="4"/>
        <end position="69"/>
    </location>
</feature>
<dbReference type="eggNOG" id="ENOG50309DG">
    <property type="taxonomic scope" value="Bacteria"/>
</dbReference>
<accession>A0A1I5EJA2</accession>
<dbReference type="Pfam" id="PF11823">
    <property type="entry name" value="Se_S_carrier"/>
    <property type="match status" value="1"/>
</dbReference>